<reference evidence="1 2" key="1">
    <citation type="submission" date="2018-04" db="EMBL/GenBank/DDBJ databases">
        <authorList>
            <person name="Vogel A."/>
        </authorList>
    </citation>
    <scope>NUCLEOTIDE SEQUENCE [LARGE SCALE GENOMIC DNA]</scope>
</reference>
<evidence type="ECO:0000313" key="2">
    <source>
        <dbReference type="Proteomes" id="UP000595140"/>
    </source>
</evidence>
<accession>A0A484MR50</accession>
<feature type="non-terminal residue" evidence="1">
    <location>
        <position position="1"/>
    </location>
</feature>
<dbReference type="Proteomes" id="UP000595140">
    <property type="component" value="Unassembled WGS sequence"/>
</dbReference>
<organism evidence="1 2">
    <name type="scientific">Cuscuta campestris</name>
    <dbReference type="NCBI Taxonomy" id="132261"/>
    <lineage>
        <taxon>Eukaryota</taxon>
        <taxon>Viridiplantae</taxon>
        <taxon>Streptophyta</taxon>
        <taxon>Embryophyta</taxon>
        <taxon>Tracheophyta</taxon>
        <taxon>Spermatophyta</taxon>
        <taxon>Magnoliopsida</taxon>
        <taxon>eudicotyledons</taxon>
        <taxon>Gunneridae</taxon>
        <taxon>Pentapetalae</taxon>
        <taxon>asterids</taxon>
        <taxon>lamiids</taxon>
        <taxon>Solanales</taxon>
        <taxon>Convolvulaceae</taxon>
        <taxon>Cuscuteae</taxon>
        <taxon>Cuscuta</taxon>
        <taxon>Cuscuta subgen. Grammica</taxon>
        <taxon>Cuscuta sect. Cleistogrammica</taxon>
    </lineage>
</organism>
<dbReference type="EMBL" id="OOIL02004358">
    <property type="protein sequence ID" value="VFQ91351.1"/>
    <property type="molecule type" value="Genomic_DNA"/>
</dbReference>
<dbReference type="AlphaFoldDB" id="A0A484MR50"/>
<gene>
    <name evidence="1" type="ORF">CCAM_LOCUS33127</name>
</gene>
<name>A0A484MR50_9ASTE</name>
<proteinExistence type="predicted"/>
<protein>
    <submittedName>
        <fullName evidence="1">Uncharacterized protein</fullName>
    </submittedName>
</protein>
<keyword evidence="2" id="KW-1185">Reference proteome</keyword>
<evidence type="ECO:0000313" key="1">
    <source>
        <dbReference type="EMBL" id="VFQ91351.1"/>
    </source>
</evidence>
<sequence length="65" mass="7344">RQTLGRSSSSSLASHHLLRHFSTGIHGFSHQEEDFTAFYSSYSSGLLFSTSYFKQKSKVRICSQP</sequence>